<reference evidence="3 5" key="2">
    <citation type="submission" date="2016-10" db="EMBL/GenBank/DDBJ databases">
        <authorList>
            <person name="Varghese N."/>
            <person name="Submissions S."/>
        </authorList>
    </citation>
    <scope>NUCLEOTIDE SEQUENCE [LARGE SCALE GENOMIC DNA]</scope>
    <source>
        <strain evidence="3 5">DSW-5</strain>
    </source>
</reference>
<name>A0A0N0CFZ2_9FLAO</name>
<gene>
    <name evidence="2" type="ORF">I602_2080</name>
    <name evidence="3" type="ORF">SAMN05444353_1851</name>
</gene>
<sequence>MIKKLLLTLLFSNLIFTSNAQSITGKVLSKKTLKPIEGIAIVTDLKNGTTTNSKGVFTLDISNVAKITFTNLNYETLVLSQKNFKAKNYTVYLEEKVNELAEIKLNLKKISLDSIVAKTLRSMKNNYVKGASTSNFYVRENSIINFKNLELNLDKSALLSRKKKKMAEKELAAYANNLKNSDPVFSNEFYGKFKTKKVFSEKIKKYYNVDKIDTVQGFKSMQNNKQITIKKAQEDLQNIILKNLDKDKTYKISSGLFKIEDSLSIKEVIQDADSLHLVNTFNEFSATSAFTNAKYKGRFFYFKKQQNFLNSKYYHHSLSSNEFLGSDLMYVLNFKPRKSKSKFSGKIFINPKDFTISKLEYQFAEGKKGQNLNLKWLLGIKVSEDVNKVTLYYEKNKEDKVYNSYFKETKSAYAYVHRPIKFKENSETKNKVKFDIKIEMDTKEIREVYLSEVVSMDKDQVQKVVKDKKIKKNQYLSVSEYNTKHWKNRQLVTNYLKKYE</sequence>
<evidence type="ECO:0000313" key="5">
    <source>
        <dbReference type="Proteomes" id="UP000183071"/>
    </source>
</evidence>
<reference evidence="2 4" key="1">
    <citation type="submission" date="2015-07" db="EMBL/GenBank/DDBJ databases">
        <title>Genome of Polaribacter dokdonenesis DSW-5, isolated from seawater off Dokdo in Korea.</title>
        <authorList>
            <person name="Yoon K."/>
            <person name="Song J.Y."/>
            <person name="Kim J.F."/>
        </authorList>
    </citation>
    <scope>NUCLEOTIDE SEQUENCE [LARGE SCALE GENOMIC DNA]</scope>
    <source>
        <strain evidence="2 4">DSW-5</strain>
    </source>
</reference>
<keyword evidence="1" id="KW-0732">Signal</keyword>
<dbReference type="AlphaFoldDB" id="A0A0N0CFZ2"/>
<keyword evidence="5" id="KW-1185">Reference proteome</keyword>
<dbReference type="PATRIC" id="fig|1300348.6.peg.2081"/>
<dbReference type="EMBL" id="FNUE01000002">
    <property type="protein sequence ID" value="SEE47125.1"/>
    <property type="molecule type" value="Genomic_DNA"/>
</dbReference>
<organism evidence="2 4">
    <name type="scientific">Polaribacter dokdonensis DSW-5</name>
    <dbReference type="NCBI Taxonomy" id="1300348"/>
    <lineage>
        <taxon>Bacteria</taxon>
        <taxon>Pseudomonadati</taxon>
        <taxon>Bacteroidota</taxon>
        <taxon>Flavobacteriia</taxon>
        <taxon>Flavobacteriales</taxon>
        <taxon>Flavobacteriaceae</taxon>
    </lineage>
</organism>
<dbReference type="RefSeq" id="WP_053974618.1">
    <property type="nucleotide sequence ID" value="NZ_FNUE01000002.1"/>
</dbReference>
<dbReference type="SUPFAM" id="SSF49464">
    <property type="entry name" value="Carboxypeptidase regulatory domain-like"/>
    <property type="match status" value="1"/>
</dbReference>
<evidence type="ECO:0000256" key="1">
    <source>
        <dbReference type="SAM" id="SignalP"/>
    </source>
</evidence>
<evidence type="ECO:0000313" key="3">
    <source>
        <dbReference type="EMBL" id="SEE47125.1"/>
    </source>
</evidence>
<dbReference type="InterPro" id="IPR008969">
    <property type="entry name" value="CarboxyPept-like_regulatory"/>
</dbReference>
<dbReference type="Proteomes" id="UP000037716">
    <property type="component" value="Unassembled WGS sequence"/>
</dbReference>
<dbReference type="Proteomes" id="UP000183071">
    <property type="component" value="Unassembled WGS sequence"/>
</dbReference>
<dbReference type="EMBL" id="LGBR01000001">
    <property type="protein sequence ID" value="KOY52520.1"/>
    <property type="molecule type" value="Genomic_DNA"/>
</dbReference>
<protein>
    <recommendedName>
        <fullName evidence="6">Outer membrane protein</fullName>
    </recommendedName>
</protein>
<evidence type="ECO:0000313" key="4">
    <source>
        <dbReference type="Proteomes" id="UP000037716"/>
    </source>
</evidence>
<evidence type="ECO:0000313" key="2">
    <source>
        <dbReference type="EMBL" id="KOY52520.1"/>
    </source>
</evidence>
<comment type="caution">
    <text evidence="2">The sequence shown here is derived from an EMBL/GenBank/DDBJ whole genome shotgun (WGS) entry which is preliminary data.</text>
</comment>
<accession>A0A0N0CFZ2</accession>
<evidence type="ECO:0008006" key="6">
    <source>
        <dbReference type="Google" id="ProtNLM"/>
    </source>
</evidence>
<feature type="chain" id="PRO_5005845698" description="Outer membrane protein" evidence="1">
    <location>
        <begin position="21"/>
        <end position="500"/>
    </location>
</feature>
<proteinExistence type="predicted"/>
<dbReference type="STRING" id="1300348.I602_2080"/>
<dbReference type="Pfam" id="PF13715">
    <property type="entry name" value="CarbopepD_reg_2"/>
    <property type="match status" value="1"/>
</dbReference>
<feature type="signal peptide" evidence="1">
    <location>
        <begin position="1"/>
        <end position="20"/>
    </location>
</feature>